<dbReference type="InterPro" id="IPR000195">
    <property type="entry name" value="Rab-GAP-TBC_dom"/>
</dbReference>
<evidence type="ECO:0000313" key="5">
    <source>
        <dbReference type="EMBL" id="KAF2075619.1"/>
    </source>
</evidence>
<feature type="compositionally biased region" description="Low complexity" evidence="3">
    <location>
        <begin position="81"/>
        <end position="110"/>
    </location>
</feature>
<gene>
    <name evidence="5" type="ORF">CYY_003087</name>
</gene>
<feature type="compositionally biased region" description="Low complexity" evidence="3">
    <location>
        <begin position="117"/>
        <end position="164"/>
    </location>
</feature>
<keyword evidence="1" id="KW-0343">GTPase activation</keyword>
<dbReference type="GO" id="GO:0071889">
    <property type="term" value="F:14-3-3 protein binding"/>
    <property type="evidence" value="ECO:0007669"/>
    <property type="project" value="UniProtKB-ARBA"/>
</dbReference>
<evidence type="ECO:0000256" key="2">
    <source>
        <dbReference type="ARBA" id="ARBA00022553"/>
    </source>
</evidence>
<feature type="domain" description="Rab-GAP TBC" evidence="4">
    <location>
        <begin position="202"/>
        <end position="427"/>
    </location>
</feature>
<evidence type="ECO:0000256" key="3">
    <source>
        <dbReference type="SAM" id="MobiDB-lite"/>
    </source>
</evidence>
<protein>
    <recommendedName>
        <fullName evidence="4">Rab-GAP TBC domain-containing protein</fullName>
    </recommendedName>
</protein>
<dbReference type="Gene3D" id="1.10.8.270">
    <property type="entry name" value="putative rabgap domain of human tbc1 domain family member 14 like domains"/>
    <property type="match status" value="1"/>
</dbReference>
<dbReference type="Proteomes" id="UP000695562">
    <property type="component" value="Unassembled WGS sequence"/>
</dbReference>
<accession>A0A8J4PZ40</accession>
<evidence type="ECO:0000256" key="1">
    <source>
        <dbReference type="ARBA" id="ARBA00022468"/>
    </source>
</evidence>
<dbReference type="PROSITE" id="PS50086">
    <property type="entry name" value="TBC_RABGAP"/>
    <property type="match status" value="1"/>
</dbReference>
<dbReference type="FunFam" id="1.10.8.270:FF:000004">
    <property type="entry name" value="TBC1 domain family, member 22B"/>
    <property type="match status" value="1"/>
</dbReference>
<evidence type="ECO:0000313" key="6">
    <source>
        <dbReference type="Proteomes" id="UP000695562"/>
    </source>
</evidence>
<dbReference type="AlphaFoldDB" id="A0A8J4PZ40"/>
<dbReference type="SUPFAM" id="SSF47923">
    <property type="entry name" value="Ypt/Rab-GAP domain of gyp1p"/>
    <property type="match status" value="2"/>
</dbReference>
<dbReference type="Gene3D" id="1.10.10.750">
    <property type="entry name" value="Ypt/Rab-GAP domain of gyp1p, domain 1"/>
    <property type="match status" value="1"/>
</dbReference>
<proteinExistence type="predicted"/>
<dbReference type="SMART" id="SM00164">
    <property type="entry name" value="TBC"/>
    <property type="match status" value="1"/>
</dbReference>
<dbReference type="PANTHER" id="PTHR22957">
    <property type="entry name" value="TBC1 DOMAIN FAMILY MEMBER GTPASE-ACTIVATING PROTEIN"/>
    <property type="match status" value="1"/>
</dbReference>
<feature type="region of interest" description="Disordered" evidence="3">
    <location>
        <begin position="81"/>
        <end position="172"/>
    </location>
</feature>
<sequence>MNQHHHLSTSDTNSPVKETFWRFSSRKTPGIAKPINNHHAPHKFEKFNGNIIPTKKKEYDSSSIYNHNQYISKDSITITNSSLSSSPSSTLSTSTASTTTTTTTTNTTTSHLNVTESHLSLSASSSSTSSISSSPNSLNSSNSGIDHLNSNNNSNNSNSDSNNNTPNIVGNKYNSERSRKFAKLLHGSNVDLESLKKLGWCGIPTLYRPMVWKILLGYLPSNGERREEILERKRKEYRDSLPQYYIHEDKRTEPDKKTLKQIQLDVPRTNPNVPLFQQSLIQEILERILYIWGIKHPSSGYVQGINDLATPFISVFLSEYVEDPFTCQVDKIDPNILAKVEADSYWCLTKLLDGIQDHYTFAQPGIQRMLAQLRELLEKINSSLCSHLADQDAQFIEFAFRWMNCLLMREIPFPLVLRMWDTYLCEKEGFGVFHVYVCAAFLVQWSDDLKQRDFPDIMIFLQKPPTQNWEDRDIESLFSTAFYYRSLYEDAQSHLKSNKLFK</sequence>
<keyword evidence="2" id="KW-0597">Phosphoprotein</keyword>
<dbReference type="FunFam" id="1.10.472.80:FF:000001">
    <property type="entry name" value="TBC1 domain family member 22B"/>
    <property type="match status" value="1"/>
</dbReference>
<dbReference type="Gene3D" id="1.10.472.80">
    <property type="entry name" value="Ypt/Rab-GAP domain of gyp1p, domain 3"/>
    <property type="match status" value="1"/>
</dbReference>
<dbReference type="EMBL" id="AJWJ01000092">
    <property type="protein sequence ID" value="KAF2075619.1"/>
    <property type="molecule type" value="Genomic_DNA"/>
</dbReference>
<reference evidence="5" key="1">
    <citation type="submission" date="2020-01" db="EMBL/GenBank/DDBJ databases">
        <title>Development of genomics and gene disruption for Polysphondylium violaceum indicates a role for the polyketide synthase stlB in stalk morphogenesis.</title>
        <authorList>
            <person name="Narita B."/>
            <person name="Kawabe Y."/>
            <person name="Kin K."/>
            <person name="Saito T."/>
            <person name="Gibbs R."/>
            <person name="Kuspa A."/>
            <person name="Muzny D."/>
            <person name="Queller D."/>
            <person name="Richards S."/>
            <person name="Strassman J."/>
            <person name="Sucgang R."/>
            <person name="Worley K."/>
            <person name="Schaap P."/>
        </authorList>
    </citation>
    <scope>NUCLEOTIDE SEQUENCE</scope>
    <source>
        <strain evidence="5">QSvi11</strain>
    </source>
</reference>
<dbReference type="PANTHER" id="PTHR22957:SF26">
    <property type="entry name" value="LD44506P"/>
    <property type="match status" value="1"/>
</dbReference>
<organism evidence="5 6">
    <name type="scientific">Polysphondylium violaceum</name>
    <dbReference type="NCBI Taxonomy" id="133409"/>
    <lineage>
        <taxon>Eukaryota</taxon>
        <taxon>Amoebozoa</taxon>
        <taxon>Evosea</taxon>
        <taxon>Eumycetozoa</taxon>
        <taxon>Dictyostelia</taxon>
        <taxon>Dictyosteliales</taxon>
        <taxon>Dictyosteliaceae</taxon>
        <taxon>Polysphondylium</taxon>
    </lineage>
</organism>
<dbReference type="Pfam" id="PF00566">
    <property type="entry name" value="RabGAP-TBC"/>
    <property type="match status" value="1"/>
</dbReference>
<name>A0A8J4PZ40_9MYCE</name>
<comment type="caution">
    <text evidence="5">The sequence shown here is derived from an EMBL/GenBank/DDBJ whole genome shotgun (WGS) entry which is preliminary data.</text>
</comment>
<keyword evidence="6" id="KW-1185">Reference proteome</keyword>
<dbReference type="GO" id="GO:0005096">
    <property type="term" value="F:GTPase activator activity"/>
    <property type="evidence" value="ECO:0007669"/>
    <property type="project" value="UniProtKB-KW"/>
</dbReference>
<dbReference type="OrthoDB" id="26371at2759"/>
<dbReference type="FunFam" id="1.10.10.750:FF:000009">
    <property type="entry name" value="TBC1 domain family member 22A"/>
    <property type="match status" value="1"/>
</dbReference>
<dbReference type="InterPro" id="IPR035969">
    <property type="entry name" value="Rab-GAP_TBC_sf"/>
</dbReference>
<evidence type="ECO:0000259" key="4">
    <source>
        <dbReference type="PROSITE" id="PS50086"/>
    </source>
</evidence>